<organism evidence="1 2">
    <name type="scientific">Paxillus rubicundulus Ve08.2h10</name>
    <dbReference type="NCBI Taxonomy" id="930991"/>
    <lineage>
        <taxon>Eukaryota</taxon>
        <taxon>Fungi</taxon>
        <taxon>Dikarya</taxon>
        <taxon>Basidiomycota</taxon>
        <taxon>Agaricomycotina</taxon>
        <taxon>Agaricomycetes</taxon>
        <taxon>Agaricomycetidae</taxon>
        <taxon>Boletales</taxon>
        <taxon>Paxilineae</taxon>
        <taxon>Paxillaceae</taxon>
        <taxon>Paxillus</taxon>
    </lineage>
</organism>
<sequence length="57" mass="6685">GKQQTANCDSHWQMASGELRMVHGEWPMAMANGKWQRPSKARWQRVNGEWKMAKGKW</sequence>
<gene>
    <name evidence="1" type="ORF">PAXRUDRAFT_119798</name>
</gene>
<feature type="non-terminal residue" evidence="1">
    <location>
        <position position="1"/>
    </location>
</feature>
<dbReference type="AlphaFoldDB" id="A0A0D0D996"/>
<proteinExistence type="predicted"/>
<name>A0A0D0D996_9AGAM</name>
<dbReference type="HOGENOM" id="CLU_174244_4_0_1"/>
<reference evidence="1 2" key="1">
    <citation type="submission" date="2014-04" db="EMBL/GenBank/DDBJ databases">
        <authorList>
            <consortium name="DOE Joint Genome Institute"/>
            <person name="Kuo A."/>
            <person name="Kohler A."/>
            <person name="Jargeat P."/>
            <person name="Nagy L.G."/>
            <person name="Floudas D."/>
            <person name="Copeland A."/>
            <person name="Barry K.W."/>
            <person name="Cichocki N."/>
            <person name="Veneault-Fourrey C."/>
            <person name="LaButti K."/>
            <person name="Lindquist E.A."/>
            <person name="Lipzen A."/>
            <person name="Lundell T."/>
            <person name="Morin E."/>
            <person name="Murat C."/>
            <person name="Sun H."/>
            <person name="Tunlid A."/>
            <person name="Henrissat B."/>
            <person name="Grigoriev I.V."/>
            <person name="Hibbett D.S."/>
            <person name="Martin F."/>
            <person name="Nordberg H.P."/>
            <person name="Cantor M.N."/>
            <person name="Hua S.X."/>
        </authorList>
    </citation>
    <scope>NUCLEOTIDE SEQUENCE [LARGE SCALE GENOMIC DNA]</scope>
    <source>
        <strain evidence="1 2">Ve08.2h10</strain>
    </source>
</reference>
<feature type="non-terminal residue" evidence="1">
    <location>
        <position position="57"/>
    </location>
</feature>
<dbReference type="Proteomes" id="UP000054538">
    <property type="component" value="Unassembled WGS sequence"/>
</dbReference>
<dbReference type="InParanoid" id="A0A0D0D996"/>
<accession>A0A0D0D996</accession>
<dbReference type="EMBL" id="KN829456">
    <property type="protein sequence ID" value="KIK73750.1"/>
    <property type="molecule type" value="Genomic_DNA"/>
</dbReference>
<protein>
    <submittedName>
        <fullName evidence="1">Uncharacterized protein</fullName>
    </submittedName>
</protein>
<evidence type="ECO:0000313" key="2">
    <source>
        <dbReference type="Proteomes" id="UP000054538"/>
    </source>
</evidence>
<reference evidence="2" key="2">
    <citation type="submission" date="2015-01" db="EMBL/GenBank/DDBJ databases">
        <title>Evolutionary Origins and Diversification of the Mycorrhizal Mutualists.</title>
        <authorList>
            <consortium name="DOE Joint Genome Institute"/>
            <consortium name="Mycorrhizal Genomics Consortium"/>
            <person name="Kohler A."/>
            <person name="Kuo A."/>
            <person name="Nagy L.G."/>
            <person name="Floudas D."/>
            <person name="Copeland A."/>
            <person name="Barry K.W."/>
            <person name="Cichocki N."/>
            <person name="Veneault-Fourrey C."/>
            <person name="LaButti K."/>
            <person name="Lindquist E.A."/>
            <person name="Lipzen A."/>
            <person name="Lundell T."/>
            <person name="Morin E."/>
            <person name="Murat C."/>
            <person name="Riley R."/>
            <person name="Ohm R."/>
            <person name="Sun H."/>
            <person name="Tunlid A."/>
            <person name="Henrissat B."/>
            <person name="Grigoriev I.V."/>
            <person name="Hibbett D.S."/>
            <person name="Martin F."/>
        </authorList>
    </citation>
    <scope>NUCLEOTIDE SEQUENCE [LARGE SCALE GENOMIC DNA]</scope>
    <source>
        <strain evidence="2">Ve08.2h10</strain>
    </source>
</reference>
<keyword evidence="2" id="KW-1185">Reference proteome</keyword>
<evidence type="ECO:0000313" key="1">
    <source>
        <dbReference type="EMBL" id="KIK73750.1"/>
    </source>
</evidence>